<comment type="caution">
    <text evidence="3">The sequence shown here is derived from an EMBL/GenBank/DDBJ whole genome shotgun (WGS) entry which is preliminary data.</text>
</comment>
<dbReference type="EMBL" id="CAJEWN010001937">
    <property type="protein sequence ID" value="CAD2201008.1"/>
    <property type="molecule type" value="Genomic_DNA"/>
</dbReference>
<reference evidence="3 4" key="1">
    <citation type="submission" date="2020-08" db="EMBL/GenBank/DDBJ databases">
        <authorList>
            <person name="Koutsovoulos G."/>
            <person name="Danchin GJ E."/>
        </authorList>
    </citation>
    <scope>NUCLEOTIDE SEQUENCE [LARGE SCALE GENOMIC DNA]</scope>
</reference>
<gene>
    <name evidence="3" type="ORF">MENT_LOCUS54529</name>
</gene>
<protein>
    <submittedName>
        <fullName evidence="3">Uncharacterized protein</fullName>
    </submittedName>
</protein>
<keyword evidence="1" id="KW-0175">Coiled coil</keyword>
<feature type="compositionally biased region" description="Polar residues" evidence="2">
    <location>
        <begin position="175"/>
        <end position="192"/>
    </location>
</feature>
<evidence type="ECO:0000313" key="4">
    <source>
        <dbReference type="Proteomes" id="UP000580250"/>
    </source>
</evidence>
<proteinExistence type="predicted"/>
<dbReference type="OrthoDB" id="72988at2759"/>
<dbReference type="AlphaFoldDB" id="A0A6V7XP39"/>
<name>A0A6V7XP39_MELEN</name>
<evidence type="ECO:0000256" key="2">
    <source>
        <dbReference type="SAM" id="MobiDB-lite"/>
    </source>
</evidence>
<organism evidence="3 4">
    <name type="scientific">Meloidogyne enterolobii</name>
    <name type="common">Root-knot nematode worm</name>
    <name type="synonym">Meloidogyne mayaguensis</name>
    <dbReference type="NCBI Taxonomy" id="390850"/>
    <lineage>
        <taxon>Eukaryota</taxon>
        <taxon>Metazoa</taxon>
        <taxon>Ecdysozoa</taxon>
        <taxon>Nematoda</taxon>
        <taxon>Chromadorea</taxon>
        <taxon>Rhabditida</taxon>
        <taxon>Tylenchina</taxon>
        <taxon>Tylenchomorpha</taxon>
        <taxon>Tylenchoidea</taxon>
        <taxon>Meloidogynidae</taxon>
        <taxon>Meloidogyninae</taxon>
        <taxon>Meloidogyne</taxon>
    </lineage>
</organism>
<accession>A0A6V7XP39</accession>
<evidence type="ECO:0000256" key="1">
    <source>
        <dbReference type="SAM" id="Coils"/>
    </source>
</evidence>
<sequence>MKLDSFLIVSIIIAILWAFVKTVPIRTSLANKVELQQNYTATKILNDGAESSVNPQIQKYKGMLKPKLKNRKKDSVRNEDKLLKKRKYNNEYYKNNKEYFQNYQKLNKEKIKANNQNYYERNKEAKLQAKSERNKLYYEKNRVRILENKKIYDKNNKEKRNEYQRKYREKKKNIQSDNNEGTSFVNQQTSDFNKGKLPIVSEEEGNISNQPERKHNNGEDMQVEGPNKIPEHNAVDLNKKIHPFDLNKKPVDEEWDDY</sequence>
<feature type="region of interest" description="Disordered" evidence="2">
    <location>
        <begin position="156"/>
        <end position="230"/>
    </location>
</feature>
<dbReference type="Proteomes" id="UP000580250">
    <property type="component" value="Unassembled WGS sequence"/>
</dbReference>
<feature type="coiled-coil region" evidence="1">
    <location>
        <begin position="89"/>
        <end position="135"/>
    </location>
</feature>
<evidence type="ECO:0000313" key="3">
    <source>
        <dbReference type="EMBL" id="CAD2201008.1"/>
    </source>
</evidence>
<feature type="compositionally biased region" description="Basic and acidic residues" evidence="2">
    <location>
        <begin position="156"/>
        <end position="166"/>
    </location>
</feature>